<feature type="region of interest" description="Disordered" evidence="1">
    <location>
        <begin position="27"/>
        <end position="55"/>
    </location>
</feature>
<dbReference type="AlphaFoldDB" id="A0A426XJM7"/>
<evidence type="ECO:0000313" key="2">
    <source>
        <dbReference type="EMBL" id="RRT39718.1"/>
    </source>
</evidence>
<feature type="non-terminal residue" evidence="2">
    <location>
        <position position="1"/>
    </location>
</feature>
<comment type="caution">
    <text evidence="2">The sequence shown here is derived from an EMBL/GenBank/DDBJ whole genome shotgun (WGS) entry which is preliminary data.</text>
</comment>
<reference evidence="2 3" key="1">
    <citation type="journal article" date="2014" name="Agronomy (Basel)">
        <title>A Draft Genome Sequence for Ensete ventricosum, the Drought-Tolerant Tree Against Hunger.</title>
        <authorList>
            <person name="Harrison J."/>
            <person name="Moore K.A."/>
            <person name="Paszkiewicz K."/>
            <person name="Jones T."/>
            <person name="Grant M."/>
            <person name="Ambacheew D."/>
            <person name="Muzemil S."/>
            <person name="Studholme D.J."/>
        </authorList>
    </citation>
    <scope>NUCLEOTIDE SEQUENCE [LARGE SCALE GENOMIC DNA]</scope>
</reference>
<evidence type="ECO:0000256" key="1">
    <source>
        <dbReference type="SAM" id="MobiDB-lite"/>
    </source>
</evidence>
<sequence length="121" mass="13600">HLVLPRREKRRRFVLSCFSRWKTKRRLVPAPEDEAASRPRSGRRGGALSRAGRRGVASFLRGERSVASSYTGRRGVASSLRRETTVLMVPPGSGRSAYRYPIGEMENLAKHINKSLKPVQV</sequence>
<feature type="compositionally biased region" description="Low complexity" evidence="1">
    <location>
        <begin position="46"/>
        <end position="55"/>
    </location>
</feature>
<organism evidence="2 3">
    <name type="scientific">Ensete ventricosum</name>
    <name type="common">Abyssinian banana</name>
    <name type="synonym">Musa ensete</name>
    <dbReference type="NCBI Taxonomy" id="4639"/>
    <lineage>
        <taxon>Eukaryota</taxon>
        <taxon>Viridiplantae</taxon>
        <taxon>Streptophyta</taxon>
        <taxon>Embryophyta</taxon>
        <taxon>Tracheophyta</taxon>
        <taxon>Spermatophyta</taxon>
        <taxon>Magnoliopsida</taxon>
        <taxon>Liliopsida</taxon>
        <taxon>Zingiberales</taxon>
        <taxon>Musaceae</taxon>
        <taxon>Ensete</taxon>
    </lineage>
</organism>
<protein>
    <submittedName>
        <fullName evidence="2">Uncharacterized protein</fullName>
    </submittedName>
</protein>
<evidence type="ECO:0000313" key="3">
    <source>
        <dbReference type="Proteomes" id="UP000287651"/>
    </source>
</evidence>
<proteinExistence type="predicted"/>
<name>A0A426XJM7_ENSVE</name>
<dbReference type="Proteomes" id="UP000287651">
    <property type="component" value="Unassembled WGS sequence"/>
</dbReference>
<dbReference type="EMBL" id="AMZH03019958">
    <property type="protein sequence ID" value="RRT39718.1"/>
    <property type="molecule type" value="Genomic_DNA"/>
</dbReference>
<accession>A0A426XJM7</accession>
<gene>
    <name evidence="2" type="ORF">B296_00058941</name>
</gene>